<evidence type="ECO:0000313" key="4">
    <source>
        <dbReference type="Proteomes" id="UP000746584"/>
    </source>
</evidence>
<organism evidence="3 4">
    <name type="scientific">Curtobacterium luteum</name>
    <dbReference type="NCBI Taxonomy" id="33881"/>
    <lineage>
        <taxon>Bacteria</taxon>
        <taxon>Bacillati</taxon>
        <taxon>Actinomycetota</taxon>
        <taxon>Actinomycetes</taxon>
        <taxon>Micrococcales</taxon>
        <taxon>Microbacteriaceae</taxon>
        <taxon>Curtobacterium</taxon>
    </lineage>
</organism>
<name>A0ABS2RYA2_9MICO</name>
<evidence type="ECO:0000313" key="3">
    <source>
        <dbReference type="EMBL" id="MBM7803422.1"/>
    </source>
</evidence>
<dbReference type="SUPFAM" id="SSF53474">
    <property type="entry name" value="alpha/beta-Hydrolases"/>
    <property type="match status" value="1"/>
</dbReference>
<accession>A0ABS2RYA2</accession>
<dbReference type="PANTHER" id="PTHR42776:SF27">
    <property type="entry name" value="DIPEPTIDYL PEPTIDASE FAMILY MEMBER 6"/>
    <property type="match status" value="1"/>
</dbReference>
<reference evidence="3 4" key="1">
    <citation type="submission" date="2021-01" db="EMBL/GenBank/DDBJ databases">
        <title>Sequencing the genomes of 1000 actinobacteria strains.</title>
        <authorList>
            <person name="Klenk H.-P."/>
        </authorList>
    </citation>
    <scope>NUCLEOTIDE SEQUENCE [LARGE SCALE GENOMIC DNA]</scope>
    <source>
        <strain evidence="3 4">DSM 20542</strain>
    </source>
</reference>
<evidence type="ECO:0000256" key="1">
    <source>
        <dbReference type="ARBA" id="ARBA00022801"/>
    </source>
</evidence>
<keyword evidence="1" id="KW-0378">Hydrolase</keyword>
<dbReference type="InterPro" id="IPR001375">
    <property type="entry name" value="Peptidase_S9_cat"/>
</dbReference>
<protein>
    <submittedName>
        <fullName evidence="3">Dipeptidyl aminopeptidase/acylaminoacyl peptidase</fullName>
    </submittedName>
</protein>
<comment type="caution">
    <text evidence="3">The sequence shown here is derived from an EMBL/GenBank/DDBJ whole genome shotgun (WGS) entry which is preliminary data.</text>
</comment>
<dbReference type="Pfam" id="PF00326">
    <property type="entry name" value="Peptidase_S9"/>
    <property type="match status" value="1"/>
</dbReference>
<feature type="domain" description="Peptidase S9 prolyl oligopeptidase catalytic" evidence="2">
    <location>
        <begin position="2"/>
        <end position="154"/>
    </location>
</feature>
<dbReference type="Gene3D" id="3.40.50.1820">
    <property type="entry name" value="alpha/beta hydrolase"/>
    <property type="match status" value="1"/>
</dbReference>
<sequence>MANGYAERSRVAVESRSYGGCATLASLAFTPDVFVAGVAVCGMSDFATFYRDTEPRIAAAAATKYGHPVEDRALLAALSPMRAVDEIAAPLLVVHGELDTNVPIGEAHQVVAALRERSHDVEYLELEGEGHEYRRTSSRALLVRRMVEFVVARLG</sequence>
<keyword evidence="4" id="KW-1185">Reference proteome</keyword>
<evidence type="ECO:0000259" key="2">
    <source>
        <dbReference type="Pfam" id="PF00326"/>
    </source>
</evidence>
<dbReference type="EMBL" id="JAFBCG010000001">
    <property type="protein sequence ID" value="MBM7803422.1"/>
    <property type="molecule type" value="Genomic_DNA"/>
</dbReference>
<gene>
    <name evidence="3" type="ORF">JOE58_002673</name>
</gene>
<keyword evidence="3" id="KW-0645">Protease</keyword>
<proteinExistence type="predicted"/>
<dbReference type="PANTHER" id="PTHR42776">
    <property type="entry name" value="SERINE PEPTIDASE S9 FAMILY MEMBER"/>
    <property type="match status" value="1"/>
</dbReference>
<keyword evidence="3" id="KW-0031">Aminopeptidase</keyword>
<dbReference type="InterPro" id="IPR029058">
    <property type="entry name" value="AB_hydrolase_fold"/>
</dbReference>
<dbReference type="GO" id="GO:0004177">
    <property type="term" value="F:aminopeptidase activity"/>
    <property type="evidence" value="ECO:0007669"/>
    <property type="project" value="UniProtKB-KW"/>
</dbReference>
<dbReference type="Proteomes" id="UP000746584">
    <property type="component" value="Unassembled WGS sequence"/>
</dbReference>